<keyword evidence="8" id="KW-0675">Receptor</keyword>
<organism evidence="13 14">
    <name type="scientific">Falco tinnunculus</name>
    <name type="common">Common kestrel</name>
    <dbReference type="NCBI Taxonomy" id="100819"/>
    <lineage>
        <taxon>Eukaryota</taxon>
        <taxon>Metazoa</taxon>
        <taxon>Chordata</taxon>
        <taxon>Craniata</taxon>
        <taxon>Vertebrata</taxon>
        <taxon>Euteleostomi</taxon>
        <taxon>Archelosauria</taxon>
        <taxon>Archosauria</taxon>
        <taxon>Dinosauria</taxon>
        <taxon>Saurischia</taxon>
        <taxon>Theropoda</taxon>
        <taxon>Coelurosauria</taxon>
        <taxon>Aves</taxon>
        <taxon>Neognathae</taxon>
        <taxon>Neoaves</taxon>
        <taxon>Telluraves</taxon>
        <taxon>Australaves</taxon>
        <taxon>Falconiformes</taxon>
        <taxon>Falconidae</taxon>
        <taxon>Falco</taxon>
    </lineage>
</organism>
<dbReference type="InterPro" id="IPR013783">
    <property type="entry name" value="Ig-like_fold"/>
</dbReference>
<protein>
    <recommendedName>
        <fullName evidence="12">Ig-like domain-containing protein</fullName>
    </recommendedName>
</protein>
<evidence type="ECO:0000256" key="8">
    <source>
        <dbReference type="ARBA" id="ARBA00023170"/>
    </source>
</evidence>
<dbReference type="InterPro" id="IPR051713">
    <property type="entry name" value="T-cell_Activation_Regulation"/>
</dbReference>
<dbReference type="GO" id="GO:0006955">
    <property type="term" value="P:immune response"/>
    <property type="evidence" value="ECO:0007669"/>
    <property type="project" value="TreeGrafter"/>
</dbReference>
<dbReference type="SUPFAM" id="SSF48726">
    <property type="entry name" value="Immunoglobulin"/>
    <property type="match status" value="1"/>
</dbReference>
<dbReference type="Proteomes" id="UP000694562">
    <property type="component" value="Unplaced"/>
</dbReference>
<dbReference type="SMART" id="SM00409">
    <property type="entry name" value="IG"/>
    <property type="match status" value="1"/>
</dbReference>
<evidence type="ECO:0000256" key="3">
    <source>
        <dbReference type="ARBA" id="ARBA00022692"/>
    </source>
</evidence>
<feature type="domain" description="Ig-like" evidence="12">
    <location>
        <begin position="48"/>
        <end position="147"/>
    </location>
</feature>
<dbReference type="InterPro" id="IPR036179">
    <property type="entry name" value="Ig-like_dom_sf"/>
</dbReference>
<keyword evidence="10" id="KW-0393">Immunoglobulin domain</keyword>
<evidence type="ECO:0000256" key="11">
    <source>
        <dbReference type="SAM" id="SignalP"/>
    </source>
</evidence>
<evidence type="ECO:0000259" key="12">
    <source>
        <dbReference type="PROSITE" id="PS50835"/>
    </source>
</evidence>
<feature type="signal peptide" evidence="11">
    <location>
        <begin position="1"/>
        <end position="27"/>
    </location>
</feature>
<keyword evidence="3" id="KW-0812">Transmembrane</keyword>
<dbReference type="PANTHER" id="PTHR25466">
    <property type="entry name" value="T-LYMPHOCYTE ACTIVATION ANTIGEN"/>
    <property type="match status" value="1"/>
</dbReference>
<proteinExistence type="predicted"/>
<accession>A0A8C4UQB2</accession>
<dbReference type="Gene3D" id="2.60.40.10">
    <property type="entry name" value="Immunoglobulins"/>
    <property type="match status" value="1"/>
</dbReference>
<dbReference type="GO" id="GO:0042102">
    <property type="term" value="P:positive regulation of T cell proliferation"/>
    <property type="evidence" value="ECO:0007669"/>
    <property type="project" value="TreeGrafter"/>
</dbReference>
<dbReference type="GO" id="GO:0031295">
    <property type="term" value="P:T cell costimulation"/>
    <property type="evidence" value="ECO:0007669"/>
    <property type="project" value="TreeGrafter"/>
</dbReference>
<dbReference type="GO" id="GO:0071222">
    <property type="term" value="P:cellular response to lipopolysaccharide"/>
    <property type="evidence" value="ECO:0007669"/>
    <property type="project" value="TreeGrafter"/>
</dbReference>
<evidence type="ECO:0000256" key="10">
    <source>
        <dbReference type="ARBA" id="ARBA00023319"/>
    </source>
</evidence>
<keyword evidence="2" id="KW-1003">Cell membrane</keyword>
<evidence type="ECO:0000256" key="7">
    <source>
        <dbReference type="ARBA" id="ARBA00023157"/>
    </source>
</evidence>
<dbReference type="InterPro" id="IPR003599">
    <property type="entry name" value="Ig_sub"/>
</dbReference>
<reference evidence="13" key="2">
    <citation type="submission" date="2025-09" db="UniProtKB">
        <authorList>
            <consortium name="Ensembl"/>
        </authorList>
    </citation>
    <scope>IDENTIFICATION</scope>
</reference>
<evidence type="ECO:0000313" key="13">
    <source>
        <dbReference type="Ensembl" id="ENSFTIP00000016474.1"/>
    </source>
</evidence>
<dbReference type="GO" id="GO:0009897">
    <property type="term" value="C:external side of plasma membrane"/>
    <property type="evidence" value="ECO:0007669"/>
    <property type="project" value="TreeGrafter"/>
</dbReference>
<dbReference type="OMA" id="SHIWPLT"/>
<keyword evidence="7" id="KW-1015">Disulfide bond</keyword>
<evidence type="ECO:0000256" key="1">
    <source>
        <dbReference type="ARBA" id="ARBA00004251"/>
    </source>
</evidence>
<feature type="chain" id="PRO_5034967327" description="Ig-like domain-containing protein" evidence="11">
    <location>
        <begin position="28"/>
        <end position="197"/>
    </location>
</feature>
<comment type="subcellular location">
    <subcellularLocation>
        <location evidence="1">Cell membrane</location>
        <topology evidence="1">Single-pass type I membrane protein</topology>
    </subcellularLocation>
</comment>
<dbReference type="Pfam" id="PF07686">
    <property type="entry name" value="V-set"/>
    <property type="match status" value="1"/>
</dbReference>
<evidence type="ECO:0000256" key="9">
    <source>
        <dbReference type="ARBA" id="ARBA00023180"/>
    </source>
</evidence>
<dbReference type="InterPro" id="IPR013106">
    <property type="entry name" value="Ig_V-set"/>
</dbReference>
<reference evidence="13" key="1">
    <citation type="submission" date="2025-08" db="UniProtKB">
        <authorList>
            <consortium name="Ensembl"/>
        </authorList>
    </citation>
    <scope>IDENTIFICATION</scope>
</reference>
<evidence type="ECO:0000256" key="6">
    <source>
        <dbReference type="ARBA" id="ARBA00023136"/>
    </source>
</evidence>
<evidence type="ECO:0000313" key="14">
    <source>
        <dbReference type="Proteomes" id="UP000694562"/>
    </source>
</evidence>
<dbReference type="PANTHER" id="PTHR25466:SF14">
    <property type="entry name" value="BUTYROPHILIN SUBFAMILY 2 MEMBER A2-LIKE-RELATED"/>
    <property type="match status" value="1"/>
</dbReference>
<evidence type="ECO:0000256" key="4">
    <source>
        <dbReference type="ARBA" id="ARBA00022729"/>
    </source>
</evidence>
<dbReference type="FunFam" id="2.60.40.10:FF:000142">
    <property type="entry name" value="V-set domain-containing T-cell activation inhibitor 1"/>
    <property type="match status" value="1"/>
</dbReference>
<name>A0A8C4UQB2_FALTI</name>
<keyword evidence="6" id="KW-0472">Membrane</keyword>
<evidence type="ECO:0000256" key="5">
    <source>
        <dbReference type="ARBA" id="ARBA00022989"/>
    </source>
</evidence>
<keyword evidence="9" id="KW-0325">Glycoprotein</keyword>
<dbReference type="PROSITE" id="PS50835">
    <property type="entry name" value="IG_LIKE"/>
    <property type="match status" value="1"/>
</dbReference>
<dbReference type="GO" id="GO:0042130">
    <property type="term" value="P:negative regulation of T cell proliferation"/>
    <property type="evidence" value="ECO:0007669"/>
    <property type="project" value="TreeGrafter"/>
</dbReference>
<dbReference type="AlphaFoldDB" id="A0A8C4UQB2"/>
<dbReference type="Ensembl" id="ENSFTIT00000017169.1">
    <property type="protein sequence ID" value="ENSFTIP00000016474.1"/>
    <property type="gene ID" value="ENSFTIG00000010910.1"/>
</dbReference>
<keyword evidence="4 11" id="KW-0732">Signal</keyword>
<dbReference type="GO" id="GO:0007166">
    <property type="term" value="P:cell surface receptor signaling pathway"/>
    <property type="evidence" value="ECO:0007669"/>
    <property type="project" value="TreeGrafter"/>
</dbReference>
<keyword evidence="5" id="KW-1133">Transmembrane helix</keyword>
<keyword evidence="14" id="KW-1185">Reference proteome</keyword>
<dbReference type="OrthoDB" id="9898017at2759"/>
<evidence type="ECO:0000256" key="2">
    <source>
        <dbReference type="ARBA" id="ARBA00022475"/>
    </source>
</evidence>
<sequence length="197" mass="22103">SCFTVNFSFSSCLSCRLMRLLLHSLLGMKSFLFFIPGQPDTTCHAFVGETIILPCTTTSPRELTLSNSMLYWQIDSVVVHFFHNGKDSLASQDKRYRGRTSLFGDQVKHGNFSLKLSNVQLLDAAEYSCIYKQTGDHPSKTQKSKIKLIVAGKIFFSSEGGQHFLLTSHIWPLTGITSIFKANLHSVSLCSFTLFLF</sequence>
<dbReference type="InterPro" id="IPR007110">
    <property type="entry name" value="Ig-like_dom"/>
</dbReference>